<gene>
    <name evidence="1" type="ORF">DA73_0224415</name>
</gene>
<evidence type="ECO:0000313" key="1">
    <source>
        <dbReference type="EMBL" id="KIE09886.1"/>
    </source>
</evidence>
<comment type="caution">
    <text evidence="1">The sequence shown here is derived from an EMBL/GenBank/DDBJ whole genome shotgun (WGS) entry which is preliminary data.</text>
</comment>
<protein>
    <recommendedName>
        <fullName evidence="2">CopG-like ribbon-helix-helix domain-containing protein</fullName>
    </recommendedName>
</protein>
<dbReference type="EMBL" id="JHEG02000053">
    <property type="protein sequence ID" value="KIE09886.1"/>
    <property type="molecule type" value="Genomic_DNA"/>
</dbReference>
<dbReference type="InterPro" id="IPR013321">
    <property type="entry name" value="Arc_rbn_hlx_hlx"/>
</dbReference>
<sequence>MSDRNPIPSQPQQAQPEKMKRLTLDIPESLHSAIKRQAVDARVTIADLLRELLEQHYGSKG</sequence>
<reference evidence="1" key="1">
    <citation type="journal article" date="2015" name="Genome Announc.">
        <title>Draft Genome Sequence of Tolypothrix boutellei Strain VB521301.</title>
        <authorList>
            <person name="Chandrababunaidu M.M."/>
            <person name="Singh D."/>
            <person name="Sen D."/>
            <person name="Bhan S."/>
            <person name="Das S."/>
            <person name="Gupta A."/>
            <person name="Adhikary S.P."/>
            <person name="Tripathy S."/>
        </authorList>
    </citation>
    <scope>NUCLEOTIDE SEQUENCE</scope>
    <source>
        <strain evidence="1">VB521301</strain>
    </source>
</reference>
<dbReference type="GO" id="GO:0006355">
    <property type="term" value="P:regulation of DNA-templated transcription"/>
    <property type="evidence" value="ECO:0007669"/>
    <property type="project" value="InterPro"/>
</dbReference>
<name>A0A0C1NB13_9CYAN</name>
<dbReference type="InterPro" id="IPR010985">
    <property type="entry name" value="Ribbon_hlx_hlx"/>
</dbReference>
<accession>A0A0C1NB13</accession>
<proteinExistence type="predicted"/>
<dbReference type="SUPFAM" id="SSF47598">
    <property type="entry name" value="Ribbon-helix-helix"/>
    <property type="match status" value="1"/>
</dbReference>
<evidence type="ECO:0008006" key="2">
    <source>
        <dbReference type="Google" id="ProtNLM"/>
    </source>
</evidence>
<dbReference type="AlphaFoldDB" id="A0A0C1NB13"/>
<dbReference type="Gene3D" id="1.10.1220.10">
    <property type="entry name" value="Met repressor-like"/>
    <property type="match status" value="1"/>
</dbReference>
<dbReference type="OrthoDB" id="1494791at2"/>
<organism evidence="1">
    <name type="scientific">Tolypothrix bouteillei VB521301</name>
    <dbReference type="NCBI Taxonomy" id="1479485"/>
    <lineage>
        <taxon>Bacteria</taxon>
        <taxon>Bacillati</taxon>
        <taxon>Cyanobacteriota</taxon>
        <taxon>Cyanophyceae</taxon>
        <taxon>Nostocales</taxon>
        <taxon>Tolypothrichaceae</taxon>
        <taxon>Tolypothrix</taxon>
    </lineage>
</organism>